<evidence type="ECO:0000313" key="4">
    <source>
        <dbReference type="Proteomes" id="UP000570474"/>
    </source>
</evidence>
<comment type="caution">
    <text evidence="3">The sequence shown here is derived from an EMBL/GenBank/DDBJ whole genome shotgun (WGS) entry which is preliminary data.</text>
</comment>
<organism evidence="3 4">
    <name type="scientific">Chitinophaga varians</name>
    <dbReference type="NCBI Taxonomy" id="2202339"/>
    <lineage>
        <taxon>Bacteria</taxon>
        <taxon>Pseudomonadati</taxon>
        <taxon>Bacteroidota</taxon>
        <taxon>Chitinophagia</taxon>
        <taxon>Chitinophagales</taxon>
        <taxon>Chitinophagaceae</taxon>
        <taxon>Chitinophaga</taxon>
    </lineage>
</organism>
<sequence length="184" mass="20111">MKITAGIFLLLLVMSGARAQELPAFSLQVKAGVQLPRVYGAAKDSVAGYAASGWLAGLSALSPIGKSVALKHDVFLAMQKNESRLDLFPVSIAYRKYNLEVFAGPYMGILLRSDNYGNGTMDKGYATKNDIGFTIGAGYTFRKRFSAEFRYVQGFAPLGENAGTKDQLKAHRRYVAFTLGYKLF</sequence>
<proteinExistence type="predicted"/>
<dbReference type="AlphaFoldDB" id="A0A847S0H3"/>
<feature type="signal peptide" evidence="1">
    <location>
        <begin position="1"/>
        <end position="19"/>
    </location>
</feature>
<keyword evidence="4" id="KW-1185">Reference proteome</keyword>
<feature type="domain" description="Outer membrane protein beta-barrel" evidence="2">
    <location>
        <begin position="95"/>
        <end position="157"/>
    </location>
</feature>
<keyword evidence="1" id="KW-0732">Signal</keyword>
<evidence type="ECO:0000256" key="1">
    <source>
        <dbReference type="SAM" id="SignalP"/>
    </source>
</evidence>
<evidence type="ECO:0000259" key="2">
    <source>
        <dbReference type="Pfam" id="PF13568"/>
    </source>
</evidence>
<dbReference type="InterPro" id="IPR025665">
    <property type="entry name" value="Beta-barrel_OMP_2"/>
</dbReference>
<evidence type="ECO:0000313" key="3">
    <source>
        <dbReference type="EMBL" id="NLR66875.1"/>
    </source>
</evidence>
<dbReference type="EMBL" id="JABAIA010000002">
    <property type="protein sequence ID" value="NLR66875.1"/>
    <property type="molecule type" value="Genomic_DNA"/>
</dbReference>
<accession>A0A847S0H3</accession>
<gene>
    <name evidence="3" type="ORF">HGH92_21380</name>
</gene>
<protein>
    <submittedName>
        <fullName evidence="3">PorT family protein</fullName>
    </submittedName>
</protein>
<name>A0A847S0H3_9BACT</name>
<dbReference type="Proteomes" id="UP000570474">
    <property type="component" value="Unassembled WGS sequence"/>
</dbReference>
<dbReference type="Pfam" id="PF13568">
    <property type="entry name" value="OMP_b-brl_2"/>
    <property type="match status" value="1"/>
</dbReference>
<feature type="chain" id="PRO_5032812001" evidence="1">
    <location>
        <begin position="20"/>
        <end position="184"/>
    </location>
</feature>
<dbReference type="RefSeq" id="WP_168872773.1">
    <property type="nucleotide sequence ID" value="NZ_JABAIA010000002.1"/>
</dbReference>
<reference evidence="3 4" key="1">
    <citation type="submission" date="2020-04" db="EMBL/GenBank/DDBJ databases">
        <authorList>
            <person name="Yin C."/>
        </authorList>
    </citation>
    <scope>NUCLEOTIDE SEQUENCE [LARGE SCALE GENOMIC DNA]</scope>
    <source>
        <strain evidence="3 4">Ae27</strain>
    </source>
</reference>